<feature type="compositionally biased region" description="Basic residues" evidence="1">
    <location>
        <begin position="34"/>
        <end position="43"/>
    </location>
</feature>
<dbReference type="PANTHER" id="PTHR33670:SF1">
    <property type="entry name" value="OS09G0416300 PROTEIN"/>
    <property type="match status" value="1"/>
</dbReference>
<protein>
    <submittedName>
        <fullName evidence="2">Uncharacterized protein</fullName>
    </submittedName>
</protein>
<feature type="region of interest" description="Disordered" evidence="1">
    <location>
        <begin position="27"/>
        <end position="64"/>
    </location>
</feature>
<dbReference type="AlphaFoldDB" id="A0A5B7BE85"/>
<evidence type="ECO:0000313" key="2">
    <source>
        <dbReference type="EMBL" id="MPA66558.1"/>
    </source>
</evidence>
<proteinExistence type="predicted"/>
<dbReference type="InterPro" id="IPR028322">
    <property type="entry name" value="PNRC-like_rgn"/>
</dbReference>
<dbReference type="GO" id="GO:0016071">
    <property type="term" value="P:mRNA metabolic process"/>
    <property type="evidence" value="ECO:0007669"/>
    <property type="project" value="UniProtKB-ARBA"/>
</dbReference>
<dbReference type="Pfam" id="PF15365">
    <property type="entry name" value="PNRC"/>
    <property type="match status" value="1"/>
</dbReference>
<gene>
    <name evidence="2" type="ORF">Din_035999</name>
</gene>
<evidence type="ECO:0000256" key="1">
    <source>
        <dbReference type="SAM" id="MobiDB-lite"/>
    </source>
</evidence>
<dbReference type="PANTHER" id="PTHR33670">
    <property type="entry name" value="SPLICING FACTOR, PROLINE- AND GLUTAMINE-RICH-LIKE"/>
    <property type="match status" value="1"/>
</dbReference>
<sequence length="172" mass="18998">MGTEVLRPQDCLIERIRLAPSVFHRRSYGNGNPKFRKPVKKRFNNASEPSISKRSSSSDDSRKNHLMVGQVTILRRGESLDAKINGGNQPFCGTQRLGPHPGMVPKQIRIGDGELKSPVAVGIWSDVYAGSAFSLSPSPSSLPLPSFFNKKQVSKIVDDSATKDLRRLLRLD</sequence>
<name>A0A5B7BE85_DAVIN</name>
<accession>A0A5B7BE85</accession>
<reference evidence="2" key="1">
    <citation type="submission" date="2019-08" db="EMBL/GenBank/DDBJ databases">
        <title>Reference gene set and small RNA set construction with multiple tissues from Davidia involucrata Baill.</title>
        <authorList>
            <person name="Yang H."/>
            <person name="Zhou C."/>
            <person name="Li G."/>
            <person name="Wang J."/>
            <person name="Gao P."/>
            <person name="Wang M."/>
            <person name="Wang R."/>
            <person name="Zhao Y."/>
        </authorList>
    </citation>
    <scope>NUCLEOTIDE SEQUENCE</scope>
    <source>
        <tissue evidence="2">Mixed with DoveR01_LX</tissue>
    </source>
</reference>
<dbReference type="EMBL" id="GHES01035999">
    <property type="protein sequence ID" value="MPA66558.1"/>
    <property type="molecule type" value="Transcribed_RNA"/>
</dbReference>
<organism evidence="2">
    <name type="scientific">Davidia involucrata</name>
    <name type="common">Dove tree</name>
    <dbReference type="NCBI Taxonomy" id="16924"/>
    <lineage>
        <taxon>Eukaryota</taxon>
        <taxon>Viridiplantae</taxon>
        <taxon>Streptophyta</taxon>
        <taxon>Embryophyta</taxon>
        <taxon>Tracheophyta</taxon>
        <taxon>Spermatophyta</taxon>
        <taxon>Magnoliopsida</taxon>
        <taxon>eudicotyledons</taxon>
        <taxon>Gunneridae</taxon>
        <taxon>Pentapetalae</taxon>
        <taxon>asterids</taxon>
        <taxon>Cornales</taxon>
        <taxon>Nyssaceae</taxon>
        <taxon>Davidia</taxon>
    </lineage>
</organism>